<evidence type="ECO:0000256" key="2">
    <source>
        <dbReference type="ARBA" id="ARBA00005967"/>
    </source>
</evidence>
<keyword evidence="17 24" id="KW-0472">Membrane</keyword>
<evidence type="ECO:0000313" key="25">
    <source>
        <dbReference type="EMBL" id="MBU3827197.1"/>
    </source>
</evidence>
<comment type="function">
    <text evidence="24">Catalyzes the ATP-dependent phosphorylation of sn-l,2-diacylglycerol (DAG) to phosphatidic acid. Involved in the recycling of diacylglycerol produced as a by-product during membrane-derived oligosaccharide (MDO) biosynthesis.</text>
</comment>
<dbReference type="InterPro" id="IPR000829">
    <property type="entry name" value="DAGK"/>
</dbReference>
<comment type="caution">
    <text evidence="25">The sequence shown here is derived from an EMBL/GenBank/DDBJ whole genome shotgun (WGS) entry which is preliminary data.</text>
</comment>
<evidence type="ECO:0000256" key="3">
    <source>
        <dbReference type="ARBA" id="ARBA00012133"/>
    </source>
</evidence>
<feature type="binding site" evidence="23">
    <location>
        <position position="30"/>
    </location>
    <ligand>
        <name>a divalent metal cation</name>
        <dbReference type="ChEBI" id="CHEBI:60240"/>
    </ligand>
</feature>
<dbReference type="PANTHER" id="PTHR34299:SF1">
    <property type="entry name" value="DIACYLGLYCEROL KINASE"/>
    <property type="match status" value="1"/>
</dbReference>
<evidence type="ECO:0000313" key="26">
    <source>
        <dbReference type="Proteomes" id="UP000824150"/>
    </source>
</evidence>
<evidence type="ECO:0000256" key="5">
    <source>
        <dbReference type="ARBA" id="ARBA00022475"/>
    </source>
</evidence>
<name>A0A9E2KPM4_9GAMM</name>
<sequence>MAKPGKSGIARIIDAAKYSKQGLSAGLKHEAALRQELLMAVPLTIIAFFIADSAAELCLLILVPWLTFCAEILNSAIEAVVDRIGDEYHELSGRAKDLGSACVFILLWLTVIVWVVFVGEDLGLWSFA</sequence>
<dbReference type="CDD" id="cd14264">
    <property type="entry name" value="DAGK_IM"/>
    <property type="match status" value="1"/>
</dbReference>
<keyword evidence="14 23" id="KW-0460">Magnesium</keyword>
<keyword evidence="19 24" id="KW-1208">Phospholipid metabolism</keyword>
<dbReference type="GO" id="GO:0005524">
    <property type="term" value="F:ATP binding"/>
    <property type="evidence" value="ECO:0007669"/>
    <property type="project" value="UniProtKB-KW"/>
</dbReference>
<feature type="binding site" evidence="22">
    <location>
        <begin position="96"/>
        <end position="97"/>
    </location>
    <ligand>
        <name>ATP</name>
        <dbReference type="ChEBI" id="CHEBI:30616"/>
    </ligand>
</feature>
<dbReference type="PANTHER" id="PTHR34299">
    <property type="entry name" value="DIACYLGLYCEROL KINASE"/>
    <property type="match status" value="1"/>
</dbReference>
<keyword evidence="16 24" id="KW-0443">Lipid metabolism</keyword>
<dbReference type="GO" id="GO:0005886">
    <property type="term" value="C:plasma membrane"/>
    <property type="evidence" value="ECO:0007669"/>
    <property type="project" value="UniProtKB-SubCell"/>
</dbReference>
<protein>
    <recommendedName>
        <fullName evidence="4 24">Diacylglycerol kinase</fullName>
        <ecNumber evidence="3 24">2.7.1.107</ecNumber>
    </recommendedName>
</protein>
<comment type="cofactor">
    <cofactor evidence="23">
        <name>Mg(2+)</name>
        <dbReference type="ChEBI" id="CHEBI:18420"/>
    </cofactor>
    <text evidence="23">Mn(2+), Zn(2+), Cd(2+) and Co(2+) support activity to lesser extents.</text>
</comment>
<evidence type="ECO:0000256" key="8">
    <source>
        <dbReference type="ARBA" id="ARBA00022679"/>
    </source>
</evidence>
<dbReference type="EC" id="2.7.1.107" evidence="3 24"/>
<evidence type="ECO:0000256" key="9">
    <source>
        <dbReference type="ARBA" id="ARBA00022692"/>
    </source>
</evidence>
<reference evidence="25" key="2">
    <citation type="submission" date="2021-04" db="EMBL/GenBank/DDBJ databases">
        <authorList>
            <person name="Gilroy R."/>
        </authorList>
    </citation>
    <scope>NUCLEOTIDE SEQUENCE</scope>
    <source>
        <strain evidence="25">687</strain>
    </source>
</reference>
<dbReference type="GO" id="GO:0004143">
    <property type="term" value="F:ATP-dependent diacylglycerol kinase activity"/>
    <property type="evidence" value="ECO:0007669"/>
    <property type="project" value="UniProtKB-EC"/>
</dbReference>
<feature type="binding site" evidence="22">
    <location>
        <position position="18"/>
    </location>
    <ligand>
        <name>ATP</name>
        <dbReference type="ChEBI" id="CHEBI:30616"/>
    </ligand>
</feature>
<evidence type="ECO:0000256" key="21">
    <source>
        <dbReference type="PIRSR" id="PIRSR600829-2"/>
    </source>
</evidence>
<feature type="binding site" evidence="21">
    <location>
        <begin position="32"/>
        <end position="36"/>
    </location>
    <ligand>
        <name>substrate</name>
    </ligand>
</feature>
<feature type="binding site" evidence="22">
    <location>
        <position position="11"/>
    </location>
    <ligand>
        <name>ATP</name>
        <dbReference type="ChEBI" id="CHEBI:30616"/>
    </ligand>
</feature>
<reference evidence="25" key="1">
    <citation type="journal article" date="2021" name="PeerJ">
        <title>Extensive microbial diversity within the chicken gut microbiome revealed by metagenomics and culture.</title>
        <authorList>
            <person name="Gilroy R."/>
            <person name="Ravi A."/>
            <person name="Getino M."/>
            <person name="Pursley I."/>
            <person name="Horton D.L."/>
            <person name="Alikhan N.F."/>
            <person name="Baker D."/>
            <person name="Gharbi K."/>
            <person name="Hall N."/>
            <person name="Watson M."/>
            <person name="Adriaenssens E.M."/>
            <person name="Foster-Nyarko E."/>
            <person name="Jarju S."/>
            <person name="Secka A."/>
            <person name="Antonio M."/>
            <person name="Oren A."/>
            <person name="Chaudhuri R.R."/>
            <person name="La Ragione R."/>
            <person name="Hildebrand F."/>
            <person name="Pallen M.J."/>
        </authorList>
    </citation>
    <scope>NUCLEOTIDE SEQUENCE</scope>
    <source>
        <strain evidence="25">687</strain>
    </source>
</reference>
<gene>
    <name evidence="25" type="ORF">IAA31_06885</name>
</gene>
<feature type="binding site" evidence="21">
    <location>
        <position position="71"/>
    </location>
    <ligand>
        <name>substrate</name>
    </ligand>
</feature>
<keyword evidence="13 22" id="KW-0067">ATP-binding</keyword>
<evidence type="ECO:0000256" key="11">
    <source>
        <dbReference type="ARBA" id="ARBA00022741"/>
    </source>
</evidence>
<evidence type="ECO:0000256" key="17">
    <source>
        <dbReference type="ARBA" id="ARBA00023136"/>
    </source>
</evidence>
<dbReference type="Proteomes" id="UP000824150">
    <property type="component" value="Unassembled WGS sequence"/>
</dbReference>
<evidence type="ECO:0000256" key="22">
    <source>
        <dbReference type="PIRSR" id="PIRSR600829-3"/>
    </source>
</evidence>
<evidence type="ECO:0000256" key="7">
    <source>
        <dbReference type="ARBA" id="ARBA00022519"/>
    </source>
</evidence>
<dbReference type="PROSITE" id="PS01069">
    <property type="entry name" value="DAGK_PROKAR"/>
    <property type="match status" value="1"/>
</dbReference>
<evidence type="ECO:0000256" key="12">
    <source>
        <dbReference type="ARBA" id="ARBA00022777"/>
    </source>
</evidence>
<keyword evidence="5" id="KW-1003">Cell membrane</keyword>
<feature type="binding site" evidence="21">
    <location>
        <position position="11"/>
    </location>
    <ligand>
        <name>substrate</name>
    </ligand>
</feature>
<evidence type="ECO:0000256" key="20">
    <source>
        <dbReference type="PIRSR" id="PIRSR600829-1"/>
    </source>
</evidence>
<organism evidence="25 26">
    <name type="scientific">Candidatus Anaerobiospirillum merdipullorum</name>
    <dbReference type="NCBI Taxonomy" id="2838450"/>
    <lineage>
        <taxon>Bacteria</taxon>
        <taxon>Pseudomonadati</taxon>
        <taxon>Pseudomonadota</taxon>
        <taxon>Gammaproteobacteria</taxon>
        <taxon>Aeromonadales</taxon>
        <taxon>Succinivibrionaceae</taxon>
        <taxon>Anaerobiospirillum</taxon>
    </lineage>
</organism>
<evidence type="ECO:0000256" key="24">
    <source>
        <dbReference type="RuleBase" id="RU363065"/>
    </source>
</evidence>
<dbReference type="InterPro" id="IPR036945">
    <property type="entry name" value="DAGK_sf"/>
</dbReference>
<feature type="binding site" evidence="21">
    <location>
        <position position="100"/>
    </location>
    <ligand>
        <name>substrate</name>
    </ligand>
</feature>
<keyword evidence="15 24" id="KW-1133">Transmembrane helix</keyword>
<proteinExistence type="inferred from homology"/>
<keyword evidence="6" id="KW-0444">Lipid biosynthesis</keyword>
<evidence type="ECO:0000256" key="14">
    <source>
        <dbReference type="ARBA" id="ARBA00022842"/>
    </source>
</evidence>
<feature type="active site" description="Proton acceptor" evidence="20">
    <location>
        <position position="71"/>
    </location>
</feature>
<comment type="subcellular location">
    <subcellularLocation>
        <location evidence="1 24">Cell inner membrane</location>
        <topology evidence="1 24">Multi-pass membrane protein</topology>
    </subcellularLocation>
</comment>
<comment type="caution">
    <text evidence="24">Lacks conserved residue(s) required for the propagation of feature annotation.</text>
</comment>
<evidence type="ECO:0000256" key="10">
    <source>
        <dbReference type="ARBA" id="ARBA00022723"/>
    </source>
</evidence>
<evidence type="ECO:0000256" key="16">
    <source>
        <dbReference type="ARBA" id="ARBA00023098"/>
    </source>
</evidence>
<dbReference type="AlphaFoldDB" id="A0A9E2KPM4"/>
<comment type="similarity">
    <text evidence="2 24">Belongs to the bacterial diacylglycerol kinase family.</text>
</comment>
<feature type="binding site" evidence="23">
    <location>
        <position position="78"/>
    </location>
    <ligand>
        <name>a divalent metal cation</name>
        <dbReference type="ChEBI" id="CHEBI:60240"/>
    </ligand>
</feature>
<dbReference type="GO" id="GO:0046872">
    <property type="term" value="F:metal ion binding"/>
    <property type="evidence" value="ECO:0007669"/>
    <property type="project" value="UniProtKB-KW"/>
</dbReference>
<feature type="binding site" evidence="22">
    <location>
        <position position="30"/>
    </location>
    <ligand>
        <name>ATP</name>
        <dbReference type="ChEBI" id="CHEBI:30616"/>
    </ligand>
</feature>
<keyword evidence="8 24" id="KW-0808">Transferase</keyword>
<feature type="binding site" evidence="22">
    <location>
        <position position="78"/>
    </location>
    <ligand>
        <name>ATP</name>
        <dbReference type="ChEBI" id="CHEBI:30616"/>
    </ligand>
</feature>
<evidence type="ECO:0000256" key="4">
    <source>
        <dbReference type="ARBA" id="ARBA00017575"/>
    </source>
</evidence>
<evidence type="ECO:0000256" key="13">
    <source>
        <dbReference type="ARBA" id="ARBA00022840"/>
    </source>
</evidence>
<dbReference type="Pfam" id="PF01219">
    <property type="entry name" value="DAGK_prokar"/>
    <property type="match status" value="1"/>
</dbReference>
<dbReference type="InterPro" id="IPR033718">
    <property type="entry name" value="DAGK_prok"/>
</dbReference>
<feature type="transmembrane region" description="Helical" evidence="24">
    <location>
        <begin position="37"/>
        <end position="66"/>
    </location>
</feature>
<feature type="binding site" evidence="22">
    <location>
        <begin position="87"/>
        <end position="89"/>
    </location>
    <ligand>
        <name>ATP</name>
        <dbReference type="ChEBI" id="CHEBI:30616"/>
    </ligand>
</feature>
<keyword evidence="12 24" id="KW-0418">Kinase</keyword>
<keyword evidence="10 23" id="KW-0479">Metal-binding</keyword>
<keyword evidence="7 24" id="KW-0997">Cell inner membrane</keyword>
<dbReference type="EMBL" id="JAHLFG010000075">
    <property type="protein sequence ID" value="MBU3827197.1"/>
    <property type="molecule type" value="Genomic_DNA"/>
</dbReference>
<accession>A0A9E2KPM4</accession>
<dbReference type="GO" id="GO:0006654">
    <property type="term" value="P:phosphatidic acid biosynthetic process"/>
    <property type="evidence" value="ECO:0007669"/>
    <property type="project" value="InterPro"/>
</dbReference>
<evidence type="ECO:0000256" key="19">
    <source>
        <dbReference type="ARBA" id="ARBA00023264"/>
    </source>
</evidence>
<feature type="transmembrane region" description="Helical" evidence="24">
    <location>
        <begin position="98"/>
        <end position="118"/>
    </location>
</feature>
<keyword evidence="11 22" id="KW-0547">Nucleotide-binding</keyword>
<evidence type="ECO:0000256" key="15">
    <source>
        <dbReference type="ARBA" id="ARBA00022989"/>
    </source>
</evidence>
<evidence type="ECO:0000256" key="6">
    <source>
        <dbReference type="ARBA" id="ARBA00022516"/>
    </source>
</evidence>
<evidence type="ECO:0000256" key="18">
    <source>
        <dbReference type="ARBA" id="ARBA00023209"/>
    </source>
</evidence>
<evidence type="ECO:0000256" key="1">
    <source>
        <dbReference type="ARBA" id="ARBA00004429"/>
    </source>
</evidence>
<dbReference type="Gene3D" id="1.10.287.3610">
    <property type="match status" value="1"/>
</dbReference>
<keyword evidence="9 24" id="KW-0812">Transmembrane</keyword>
<evidence type="ECO:0000256" key="23">
    <source>
        <dbReference type="PIRSR" id="PIRSR600829-4"/>
    </source>
</evidence>
<comment type="catalytic activity">
    <reaction evidence="24">
        <text>a 1,2-diacyl-sn-glycerol + ATP = a 1,2-diacyl-sn-glycero-3-phosphate + ADP + H(+)</text>
        <dbReference type="Rhea" id="RHEA:10272"/>
        <dbReference type="ChEBI" id="CHEBI:15378"/>
        <dbReference type="ChEBI" id="CHEBI:17815"/>
        <dbReference type="ChEBI" id="CHEBI:30616"/>
        <dbReference type="ChEBI" id="CHEBI:58608"/>
        <dbReference type="ChEBI" id="CHEBI:456216"/>
        <dbReference type="EC" id="2.7.1.107"/>
    </reaction>
</comment>
<keyword evidence="18" id="KW-0594">Phospholipid biosynthesis</keyword>